<dbReference type="AlphaFoldDB" id="A0AAD9KCZ6"/>
<gene>
    <name evidence="3" type="ORF">LSH36_10g04012</name>
</gene>
<proteinExistence type="predicted"/>
<comment type="caution">
    <text evidence="3">The sequence shown here is derived from an EMBL/GenBank/DDBJ whole genome shotgun (WGS) entry which is preliminary data.</text>
</comment>
<evidence type="ECO:0000313" key="4">
    <source>
        <dbReference type="Proteomes" id="UP001208570"/>
    </source>
</evidence>
<sequence length="73" mass="8477">MSSANYEKEHLARRHPAGSQLSYGYSFVLSWIVFLIYLGAAIIYFICSKKRKRDKARSEKEAIENEPIHLGRM</sequence>
<name>A0AAD9KCZ6_9ANNE</name>
<feature type="transmembrane region" description="Helical" evidence="2">
    <location>
        <begin position="23"/>
        <end position="47"/>
    </location>
</feature>
<feature type="compositionally biased region" description="Basic and acidic residues" evidence="1">
    <location>
        <begin position="56"/>
        <end position="73"/>
    </location>
</feature>
<keyword evidence="4" id="KW-1185">Reference proteome</keyword>
<keyword evidence="2" id="KW-0472">Membrane</keyword>
<dbReference type="Gene3D" id="1.20.140.150">
    <property type="match status" value="1"/>
</dbReference>
<keyword evidence="2" id="KW-1133">Transmembrane helix</keyword>
<evidence type="ECO:0000256" key="1">
    <source>
        <dbReference type="SAM" id="MobiDB-lite"/>
    </source>
</evidence>
<feature type="region of interest" description="Disordered" evidence="1">
    <location>
        <begin position="51"/>
        <end position="73"/>
    </location>
</feature>
<evidence type="ECO:0000313" key="3">
    <source>
        <dbReference type="EMBL" id="KAK2169398.1"/>
    </source>
</evidence>
<accession>A0AAD9KCZ6</accession>
<dbReference type="EMBL" id="JAODUP010000010">
    <property type="protein sequence ID" value="KAK2169398.1"/>
    <property type="molecule type" value="Genomic_DNA"/>
</dbReference>
<organism evidence="3 4">
    <name type="scientific">Paralvinella palmiformis</name>
    <dbReference type="NCBI Taxonomy" id="53620"/>
    <lineage>
        <taxon>Eukaryota</taxon>
        <taxon>Metazoa</taxon>
        <taxon>Spiralia</taxon>
        <taxon>Lophotrochozoa</taxon>
        <taxon>Annelida</taxon>
        <taxon>Polychaeta</taxon>
        <taxon>Sedentaria</taxon>
        <taxon>Canalipalpata</taxon>
        <taxon>Terebellida</taxon>
        <taxon>Terebelliformia</taxon>
        <taxon>Alvinellidae</taxon>
        <taxon>Paralvinella</taxon>
    </lineage>
</organism>
<evidence type="ECO:0000256" key="2">
    <source>
        <dbReference type="SAM" id="Phobius"/>
    </source>
</evidence>
<reference evidence="3" key="1">
    <citation type="journal article" date="2023" name="Mol. Biol. Evol.">
        <title>Third-Generation Sequencing Reveals the Adaptive Role of the Epigenome in Three Deep-Sea Polychaetes.</title>
        <authorList>
            <person name="Perez M."/>
            <person name="Aroh O."/>
            <person name="Sun Y."/>
            <person name="Lan Y."/>
            <person name="Juniper S.K."/>
            <person name="Young C.R."/>
            <person name="Angers B."/>
            <person name="Qian P.Y."/>
        </authorList>
    </citation>
    <scope>NUCLEOTIDE SEQUENCE</scope>
    <source>
        <strain evidence="3">P08H-3</strain>
    </source>
</reference>
<protein>
    <submittedName>
        <fullName evidence="3">Uncharacterized protein</fullName>
    </submittedName>
</protein>
<dbReference type="Proteomes" id="UP001208570">
    <property type="component" value="Unassembled WGS sequence"/>
</dbReference>
<keyword evidence="2" id="KW-0812">Transmembrane</keyword>